<dbReference type="Gene3D" id="3.40.630.30">
    <property type="match status" value="1"/>
</dbReference>
<dbReference type="PROSITE" id="PS51186">
    <property type="entry name" value="GNAT"/>
    <property type="match status" value="1"/>
</dbReference>
<feature type="domain" description="N-acetyltransferase" evidence="1">
    <location>
        <begin position="148"/>
        <end position="235"/>
    </location>
</feature>
<dbReference type="EMBL" id="JAACFV010000006">
    <property type="protein sequence ID" value="KAF7513324.1"/>
    <property type="molecule type" value="Genomic_DNA"/>
</dbReference>
<accession>A0A8H7E7I6</accession>
<organism evidence="2 3">
    <name type="scientific">Endocarpon pusillum</name>
    <dbReference type="NCBI Taxonomy" id="364733"/>
    <lineage>
        <taxon>Eukaryota</taxon>
        <taxon>Fungi</taxon>
        <taxon>Dikarya</taxon>
        <taxon>Ascomycota</taxon>
        <taxon>Pezizomycotina</taxon>
        <taxon>Eurotiomycetes</taxon>
        <taxon>Chaetothyriomycetidae</taxon>
        <taxon>Verrucariales</taxon>
        <taxon>Verrucariaceae</taxon>
        <taxon>Endocarpon</taxon>
    </lineage>
</organism>
<dbReference type="GO" id="GO:0016747">
    <property type="term" value="F:acyltransferase activity, transferring groups other than amino-acyl groups"/>
    <property type="evidence" value="ECO:0007669"/>
    <property type="project" value="InterPro"/>
</dbReference>
<dbReference type="CDD" id="cd04301">
    <property type="entry name" value="NAT_SF"/>
    <property type="match status" value="1"/>
</dbReference>
<name>A0A8H7E7I6_9EURO</name>
<dbReference type="Pfam" id="PF13673">
    <property type="entry name" value="Acetyltransf_10"/>
    <property type="match status" value="1"/>
</dbReference>
<comment type="caution">
    <text evidence="2">The sequence shown here is derived from an EMBL/GenBank/DDBJ whole genome shotgun (WGS) entry which is preliminary data.</text>
</comment>
<sequence length="245" mass="27243">MDIPAEQEAVLIPKEYADALMLDSVAQAFRDIRLRALQTDPTSFSSCFATESEQAHSFWTERLQNPQAKTFALVHKASGVQHHQHSELTLLRPWLGILVLLGPKVVDIDAYDNGAPWKTVLTEQHAINEQPQLLEMEASSVKIALAYQIVSVYVAAKFRGKGLAKKLMSSALAAIEQDLKDKRFGKAICTVDVADGIWAARKVYQRMGFVTVAEDHSTTDDGREFHASVMRKDVTFQATRDTSVV</sequence>
<evidence type="ECO:0000259" key="1">
    <source>
        <dbReference type="PROSITE" id="PS51186"/>
    </source>
</evidence>
<dbReference type="AlphaFoldDB" id="A0A8H7E7I6"/>
<dbReference type="OrthoDB" id="9975416at2759"/>
<dbReference type="Proteomes" id="UP000606974">
    <property type="component" value="Unassembled WGS sequence"/>
</dbReference>
<reference evidence="2" key="1">
    <citation type="submission" date="2020-02" db="EMBL/GenBank/DDBJ databases">
        <authorList>
            <person name="Palmer J.M."/>
        </authorList>
    </citation>
    <scope>NUCLEOTIDE SEQUENCE</scope>
    <source>
        <strain evidence="2">EPUS1.4</strain>
        <tissue evidence="2">Thallus</tissue>
    </source>
</reference>
<dbReference type="InterPro" id="IPR000182">
    <property type="entry name" value="GNAT_dom"/>
</dbReference>
<dbReference type="SUPFAM" id="SSF55729">
    <property type="entry name" value="Acyl-CoA N-acyltransferases (Nat)"/>
    <property type="match status" value="1"/>
</dbReference>
<gene>
    <name evidence="2" type="ORF">GJ744_009745</name>
</gene>
<keyword evidence="3" id="KW-1185">Reference proteome</keyword>
<dbReference type="InterPro" id="IPR016181">
    <property type="entry name" value="Acyl_CoA_acyltransferase"/>
</dbReference>
<evidence type="ECO:0000313" key="2">
    <source>
        <dbReference type="EMBL" id="KAF7513324.1"/>
    </source>
</evidence>
<evidence type="ECO:0000313" key="3">
    <source>
        <dbReference type="Proteomes" id="UP000606974"/>
    </source>
</evidence>
<proteinExistence type="predicted"/>
<protein>
    <recommendedName>
        <fullName evidence="1">N-acetyltransferase domain-containing protein</fullName>
    </recommendedName>
</protein>